<feature type="domain" description="4-O-methyl-glucuronoyl methylesterase-like" evidence="4">
    <location>
        <begin position="235"/>
        <end position="383"/>
    </location>
</feature>
<evidence type="ECO:0000256" key="2">
    <source>
        <dbReference type="ARBA" id="ARBA00022729"/>
    </source>
</evidence>
<dbReference type="EMBL" id="MFIX01000025">
    <property type="protein sequence ID" value="OGG06555.1"/>
    <property type="molecule type" value="Genomic_DNA"/>
</dbReference>
<dbReference type="Gene3D" id="3.40.50.1820">
    <property type="entry name" value="alpha/beta hydrolase"/>
    <property type="match status" value="1"/>
</dbReference>
<evidence type="ECO:0000313" key="6">
    <source>
        <dbReference type="Proteomes" id="UP000179129"/>
    </source>
</evidence>
<evidence type="ECO:0000259" key="4">
    <source>
        <dbReference type="Pfam" id="PF22244"/>
    </source>
</evidence>
<keyword evidence="1" id="KW-0719">Serine esterase</keyword>
<dbReference type="AlphaFoldDB" id="A0A1F5Z2F5"/>
<reference evidence="5 6" key="1">
    <citation type="journal article" date="2016" name="Nat. Commun.">
        <title>Thousands of microbial genomes shed light on interconnected biogeochemical processes in an aquifer system.</title>
        <authorList>
            <person name="Anantharaman K."/>
            <person name="Brown C.T."/>
            <person name="Hug L.A."/>
            <person name="Sharon I."/>
            <person name="Castelle C.J."/>
            <person name="Probst A.J."/>
            <person name="Thomas B.C."/>
            <person name="Singh A."/>
            <person name="Wilkins M.J."/>
            <person name="Karaoz U."/>
            <person name="Brodie E.L."/>
            <person name="Williams K.H."/>
            <person name="Hubbard S.S."/>
            <person name="Banfield J.F."/>
        </authorList>
    </citation>
    <scope>NUCLEOTIDE SEQUENCE [LARGE SCALE GENOMIC DNA]</scope>
</reference>
<name>A0A1F5Z2F5_9BACT</name>
<dbReference type="Pfam" id="PF22244">
    <property type="entry name" value="GCE_fung"/>
    <property type="match status" value="1"/>
</dbReference>
<keyword evidence="3" id="KW-0378">Hydrolase</keyword>
<dbReference type="Proteomes" id="UP000179129">
    <property type="component" value="Unassembled WGS sequence"/>
</dbReference>
<dbReference type="InterPro" id="IPR054579">
    <property type="entry name" value="GCE-like_dom"/>
</dbReference>
<evidence type="ECO:0000313" key="5">
    <source>
        <dbReference type="EMBL" id="OGG06555.1"/>
    </source>
</evidence>
<sequence>MKMSRTLSVISLIPALCLGLSTLLLRGQEFTPNFDESKVPAYTLPNPLLCLDGTRVSGSTQWFEKRRPEIMGLFQEQVYGKSPGKPGKATYASLDSSLALEGTAIRKQVELTLQQGGKEITIGLLLYLPSGRSGPVPAFLGLNFGGNHSICSDPGIILNTNWMRPNEKNGIVNNQATEASRGSASSRWDIPAILGRGYALATAYYGDIDPDFDDGFRNGVHPLFYKAGQIKPAADEWGSIGAWAWGLSRILDYLETDSQIDARRVIVMGHSRLGKTALWAGAQDERFAMVVSNNSGCGGATLSMRCFGETVGAINTSFPHWFCANFRQYNEHEERLPVDQHMLLALIAPRPVYVASAEEDRWADPRGEYLSLKGAEPVYRLLGAEGLAGEEMPAVDQPLNGRLGYHIRSGGHAVTPYDWKQYLAWADLYLPKR</sequence>
<comment type="caution">
    <text evidence="5">The sequence shown here is derived from an EMBL/GenBank/DDBJ whole genome shotgun (WGS) entry which is preliminary data.</text>
</comment>
<evidence type="ECO:0000256" key="1">
    <source>
        <dbReference type="ARBA" id="ARBA00022487"/>
    </source>
</evidence>
<dbReference type="STRING" id="1817867.A3F83_13030"/>
<dbReference type="GO" id="GO:0052689">
    <property type="term" value="F:carboxylic ester hydrolase activity"/>
    <property type="evidence" value="ECO:0007669"/>
    <property type="project" value="UniProtKB-KW"/>
</dbReference>
<evidence type="ECO:0000256" key="3">
    <source>
        <dbReference type="ARBA" id="ARBA00022801"/>
    </source>
</evidence>
<organism evidence="5 6">
    <name type="scientific">Candidatus Glassbacteria bacterium RIFCSPLOWO2_12_FULL_58_11</name>
    <dbReference type="NCBI Taxonomy" id="1817867"/>
    <lineage>
        <taxon>Bacteria</taxon>
        <taxon>Candidatus Glassiibacteriota</taxon>
    </lineage>
</organism>
<dbReference type="InterPro" id="IPR029058">
    <property type="entry name" value="AB_hydrolase_fold"/>
</dbReference>
<accession>A0A1F5Z2F5</accession>
<keyword evidence="2" id="KW-0732">Signal</keyword>
<dbReference type="SUPFAM" id="SSF53474">
    <property type="entry name" value="alpha/beta-Hydrolases"/>
    <property type="match status" value="1"/>
</dbReference>
<protein>
    <submittedName>
        <fullName evidence="5">Acetylxylan esterase</fullName>
    </submittedName>
</protein>
<proteinExistence type="predicted"/>
<gene>
    <name evidence="5" type="ORF">A3F83_13030</name>
</gene>